<sequence>MGTTFKKKRMKIVNGTNLDCLRLAQKVIELVKHIQTQIKDYITTSWARIEPYLYSSSSPLPKLLLWSVNSKNNEDELEKLRFGFPSINEVTQ</sequence>
<dbReference type="AlphaFoldDB" id="A0A074ZWY5"/>
<name>A0A074ZWY5_OPIVI</name>
<dbReference type="EMBL" id="KL596661">
    <property type="protein sequence ID" value="KER30442.1"/>
    <property type="molecule type" value="Genomic_DNA"/>
</dbReference>
<keyword evidence="2" id="KW-1185">Reference proteome</keyword>
<dbReference type="CTD" id="20317361"/>
<dbReference type="RefSeq" id="XP_009165851.1">
    <property type="nucleotide sequence ID" value="XM_009167587.1"/>
</dbReference>
<organism evidence="1 2">
    <name type="scientific">Opisthorchis viverrini</name>
    <name type="common">Southeast Asian liver fluke</name>
    <dbReference type="NCBI Taxonomy" id="6198"/>
    <lineage>
        <taxon>Eukaryota</taxon>
        <taxon>Metazoa</taxon>
        <taxon>Spiralia</taxon>
        <taxon>Lophotrochozoa</taxon>
        <taxon>Platyhelminthes</taxon>
        <taxon>Trematoda</taxon>
        <taxon>Digenea</taxon>
        <taxon>Opisthorchiida</taxon>
        <taxon>Opisthorchiata</taxon>
        <taxon>Opisthorchiidae</taxon>
        <taxon>Opisthorchis</taxon>
    </lineage>
</organism>
<accession>A0A074ZWY5</accession>
<evidence type="ECO:0000313" key="1">
    <source>
        <dbReference type="EMBL" id="KER30442.1"/>
    </source>
</evidence>
<dbReference type="GeneID" id="20317361"/>
<protein>
    <submittedName>
        <fullName evidence="1">Uncharacterized protein</fullName>
    </submittedName>
</protein>
<dbReference type="KEGG" id="ovi:T265_03174"/>
<gene>
    <name evidence="1" type="ORF">T265_03174</name>
</gene>
<evidence type="ECO:0000313" key="2">
    <source>
        <dbReference type="Proteomes" id="UP000054324"/>
    </source>
</evidence>
<reference evidence="1 2" key="1">
    <citation type="submission" date="2013-11" db="EMBL/GenBank/DDBJ databases">
        <title>Opisthorchis viverrini - life in the bile duct.</title>
        <authorList>
            <person name="Young N.D."/>
            <person name="Nagarajan N."/>
            <person name="Lin S.J."/>
            <person name="Korhonen P.K."/>
            <person name="Jex A.R."/>
            <person name="Hall R.S."/>
            <person name="Safavi-Hemami H."/>
            <person name="Kaewkong W."/>
            <person name="Bertrand D."/>
            <person name="Gao S."/>
            <person name="Seet Q."/>
            <person name="Wongkham S."/>
            <person name="Teh B.T."/>
            <person name="Wongkham C."/>
            <person name="Intapan P.M."/>
            <person name="Maleewong W."/>
            <person name="Yang X."/>
            <person name="Hu M."/>
            <person name="Wang Z."/>
            <person name="Hofmann A."/>
            <person name="Sternberg P.W."/>
            <person name="Tan P."/>
            <person name="Wang J."/>
            <person name="Gasser R.B."/>
        </authorList>
    </citation>
    <scope>NUCLEOTIDE SEQUENCE [LARGE SCALE GENOMIC DNA]</scope>
</reference>
<dbReference type="Proteomes" id="UP000054324">
    <property type="component" value="Unassembled WGS sequence"/>
</dbReference>
<proteinExistence type="predicted"/>